<organism evidence="2 3">
    <name type="scientific">Suillus placidus</name>
    <dbReference type="NCBI Taxonomy" id="48579"/>
    <lineage>
        <taxon>Eukaryota</taxon>
        <taxon>Fungi</taxon>
        <taxon>Dikarya</taxon>
        <taxon>Basidiomycota</taxon>
        <taxon>Agaricomycotina</taxon>
        <taxon>Agaricomycetes</taxon>
        <taxon>Agaricomycetidae</taxon>
        <taxon>Boletales</taxon>
        <taxon>Suillineae</taxon>
        <taxon>Suillaceae</taxon>
        <taxon>Suillus</taxon>
    </lineage>
</organism>
<evidence type="ECO:0000259" key="1">
    <source>
        <dbReference type="Pfam" id="PF06544"/>
    </source>
</evidence>
<dbReference type="Proteomes" id="UP000714275">
    <property type="component" value="Unassembled WGS sequence"/>
</dbReference>
<dbReference type="PANTHER" id="PTHR15955">
    <property type="entry name" value="RWD DOMAIN CONTAINING PROTEIN 2"/>
    <property type="match status" value="1"/>
</dbReference>
<dbReference type="InterPro" id="IPR010541">
    <property type="entry name" value="Prp3_C"/>
</dbReference>
<reference evidence="2" key="1">
    <citation type="journal article" date="2020" name="New Phytol.">
        <title>Comparative genomics reveals dynamic genome evolution in host specialist ectomycorrhizal fungi.</title>
        <authorList>
            <person name="Lofgren L.A."/>
            <person name="Nguyen N.H."/>
            <person name="Vilgalys R."/>
            <person name="Ruytinx J."/>
            <person name="Liao H.L."/>
            <person name="Branco S."/>
            <person name="Kuo A."/>
            <person name="LaButti K."/>
            <person name="Lipzen A."/>
            <person name="Andreopoulos W."/>
            <person name="Pangilinan J."/>
            <person name="Riley R."/>
            <person name="Hundley H."/>
            <person name="Na H."/>
            <person name="Barry K."/>
            <person name="Grigoriev I.V."/>
            <person name="Stajich J.E."/>
            <person name="Kennedy P.G."/>
        </authorList>
    </citation>
    <scope>NUCLEOTIDE SEQUENCE</scope>
    <source>
        <strain evidence="2">DOB743</strain>
    </source>
</reference>
<dbReference type="PANTHER" id="PTHR15955:SF8">
    <property type="entry name" value="RWD DOMAIN-CONTAINING PROTEIN 2B-RELATED"/>
    <property type="match status" value="1"/>
</dbReference>
<feature type="domain" description="Small nuclear ribonucleoprotein Prp3 C-terminal" evidence="1">
    <location>
        <begin position="174"/>
        <end position="232"/>
    </location>
</feature>
<dbReference type="Pfam" id="PF06544">
    <property type="entry name" value="Prp3_C"/>
    <property type="match status" value="1"/>
</dbReference>
<protein>
    <recommendedName>
        <fullName evidence="1">Small nuclear ribonucleoprotein Prp3 C-terminal domain-containing protein</fullName>
    </recommendedName>
</protein>
<dbReference type="AlphaFoldDB" id="A0A9P7A6K5"/>
<sequence>MCLQSQLQELQLIQHSLLPGESFSFVLPPEDSRIWTSLLHSFNTATTALPSLPSPIPQVKFQVKAIDARISFEVQFPERYPEDADVDTAQVPLISINGDGVSRDEHRRWRAFVQERLADVQGNNSDYPIYQLLCMHLLPKLHEDGHSIDTGLSESMDILEQQSSNRPPDYHALLTSHHLVSPTKRRSLQRWSSELSISGFAKVGYPGVIYAQGSQENIEEFVANVKSMQWLALRVRFVEPIDPANDGHHQGWSEFQKVGEVVEEMRRRGRDKYITEMGIGSSVLK</sequence>
<name>A0A9P7A6K5_9AGAM</name>
<dbReference type="CDD" id="cd24163">
    <property type="entry name" value="RWDD2_C"/>
    <property type="match status" value="1"/>
</dbReference>
<comment type="caution">
    <text evidence="2">The sequence shown here is derived from an EMBL/GenBank/DDBJ whole genome shotgun (WGS) entry which is preliminary data.</text>
</comment>
<keyword evidence="3" id="KW-1185">Reference proteome</keyword>
<accession>A0A9P7A6K5</accession>
<dbReference type="InterPro" id="IPR017359">
    <property type="entry name" value="Phi-like"/>
</dbReference>
<dbReference type="OrthoDB" id="432412at2759"/>
<dbReference type="InterPro" id="IPR059181">
    <property type="entry name" value="RWDD2A-B_C"/>
</dbReference>
<gene>
    <name evidence="2" type="ORF">EV702DRAFT_258771</name>
</gene>
<evidence type="ECO:0000313" key="3">
    <source>
        <dbReference type="Proteomes" id="UP000714275"/>
    </source>
</evidence>
<dbReference type="EMBL" id="JABBWD010000002">
    <property type="protein sequence ID" value="KAG1783414.1"/>
    <property type="molecule type" value="Genomic_DNA"/>
</dbReference>
<evidence type="ECO:0000313" key="2">
    <source>
        <dbReference type="EMBL" id="KAG1783414.1"/>
    </source>
</evidence>
<proteinExistence type="predicted"/>